<dbReference type="EMBL" id="OX459943">
    <property type="protein sequence ID" value="CAI9177603.1"/>
    <property type="molecule type" value="Genomic_DNA"/>
</dbReference>
<feature type="region of interest" description="Disordered" evidence="1">
    <location>
        <begin position="1"/>
        <end position="160"/>
    </location>
</feature>
<organism evidence="2 3">
    <name type="scientific">Rangifer tarandus platyrhynchus</name>
    <name type="common">Svalbard reindeer</name>
    <dbReference type="NCBI Taxonomy" id="3082113"/>
    <lineage>
        <taxon>Eukaryota</taxon>
        <taxon>Metazoa</taxon>
        <taxon>Chordata</taxon>
        <taxon>Craniata</taxon>
        <taxon>Vertebrata</taxon>
        <taxon>Euteleostomi</taxon>
        <taxon>Mammalia</taxon>
        <taxon>Eutheria</taxon>
        <taxon>Laurasiatheria</taxon>
        <taxon>Artiodactyla</taxon>
        <taxon>Ruminantia</taxon>
        <taxon>Pecora</taxon>
        <taxon>Cervidae</taxon>
        <taxon>Odocoileinae</taxon>
        <taxon>Rangifer</taxon>
    </lineage>
</organism>
<evidence type="ECO:0000313" key="3">
    <source>
        <dbReference type="Proteomes" id="UP001176941"/>
    </source>
</evidence>
<sequence>MRIDPIPVRPAGNRADPAKPARPRPEQAPRPHRTACVSLPPPNSPAPASTLTLPTRHLRASGPSSLLRRGPLTHGPRGSSGGSRRLRPSLRAQSPAAPGTASYSPDIRNTPSPELPGACSSPPLRSVTALGRPVPPYQRLGPRRGGPRRDESLWGGLCLS</sequence>
<gene>
    <name evidence="2" type="ORF">MRATA1EN1_LOCUS26565</name>
</gene>
<evidence type="ECO:0000313" key="2">
    <source>
        <dbReference type="EMBL" id="CAI9177603.1"/>
    </source>
</evidence>
<evidence type="ECO:0000256" key="1">
    <source>
        <dbReference type="SAM" id="MobiDB-lite"/>
    </source>
</evidence>
<feature type="compositionally biased region" description="Basic and acidic residues" evidence="1">
    <location>
        <begin position="16"/>
        <end position="29"/>
    </location>
</feature>
<keyword evidence="3" id="KW-1185">Reference proteome</keyword>
<dbReference type="Proteomes" id="UP001176941">
    <property type="component" value="Chromosome 7"/>
</dbReference>
<reference evidence="2" key="1">
    <citation type="submission" date="2023-04" db="EMBL/GenBank/DDBJ databases">
        <authorList>
            <consortium name="ELIXIR-Norway"/>
        </authorList>
    </citation>
    <scope>NUCLEOTIDE SEQUENCE [LARGE SCALE GENOMIC DNA]</scope>
</reference>
<proteinExistence type="predicted"/>
<accession>A0ABN8ZYG2</accession>
<protein>
    <submittedName>
        <fullName evidence="2">Uncharacterized protein</fullName>
    </submittedName>
</protein>
<name>A0ABN8ZYG2_RANTA</name>
<feature type="compositionally biased region" description="Polar residues" evidence="1">
    <location>
        <begin position="101"/>
        <end position="112"/>
    </location>
</feature>